<evidence type="ECO:0000313" key="3">
    <source>
        <dbReference type="EMBL" id="MEQ2555488.1"/>
    </source>
</evidence>
<accession>A0ABV1H7P6</accession>
<feature type="transmembrane region" description="Helical" evidence="1">
    <location>
        <begin position="278"/>
        <end position="305"/>
    </location>
</feature>
<gene>
    <name evidence="3" type="ORF">WMO37_10815</name>
</gene>
<dbReference type="EMBL" id="JBBMFS010000009">
    <property type="protein sequence ID" value="MEQ2555488.1"/>
    <property type="molecule type" value="Genomic_DNA"/>
</dbReference>
<dbReference type="InterPro" id="IPR048389">
    <property type="entry name" value="YciQ-like_C"/>
</dbReference>
<keyword evidence="1" id="KW-1133">Transmembrane helix</keyword>
<name>A0ABV1H7P6_9FIRM</name>
<reference evidence="3" key="1">
    <citation type="submission" date="2024-03" db="EMBL/GenBank/DDBJ databases">
        <title>Human intestinal bacterial collection.</title>
        <authorList>
            <person name="Pauvert C."/>
            <person name="Hitch T.C.A."/>
            <person name="Clavel T."/>
        </authorList>
    </citation>
    <scope>NUCLEOTIDE SEQUENCE [LARGE SCALE GENOMIC DNA]</scope>
    <source>
        <strain evidence="3">CLA-AA-H89B</strain>
    </source>
</reference>
<comment type="caution">
    <text evidence="3">The sequence shown here is derived from an EMBL/GenBank/DDBJ whole genome shotgun (WGS) entry which is preliminary data.</text>
</comment>
<proteinExistence type="predicted"/>
<evidence type="ECO:0000256" key="1">
    <source>
        <dbReference type="SAM" id="Phobius"/>
    </source>
</evidence>
<sequence length="377" mass="43360">MFDSNRKKTFHSQALNRLTVLERLTWLIPVGFIVREIIYTHSEIEEVLHDSPSPAVIIALIIAILFVTALQAGFWFLLAKVLFHFARKQIMRNNSFITVEYLDYYRDKLTGLSPGTISLLTDLKIEPKKDRAACILKYENMGILKMEENRYIVNTDVPEFASLRESDRFLLNALCNGTFNAQKEGNWIYMLQKEAVADGYLTSRLSSTDKQKETTSTCSRCVLGCSAPLFFIVIMSFVFYAFKDRVNAYFEILDALPETASFGEQTNYLLQYPEYLPVLAGLMIMVLLFFLCLIIPLLVFVGTISSGFTKAHFKRTTLGNQMTEYIYGMKNFIHDFSNLSEATQNELVLWDDYLVYAVVLEENQQIVNDIIKRRKSL</sequence>
<feature type="transmembrane region" description="Helical" evidence="1">
    <location>
        <begin position="58"/>
        <end position="83"/>
    </location>
</feature>
<feature type="domain" description="Predicted membrane protein YciQ-like C-terminal" evidence="2">
    <location>
        <begin position="104"/>
        <end position="361"/>
    </location>
</feature>
<dbReference type="Pfam" id="PF20990">
    <property type="entry name" value="DUF2207_C"/>
    <property type="match status" value="1"/>
</dbReference>
<keyword evidence="4" id="KW-1185">Reference proteome</keyword>
<keyword evidence="1" id="KW-0812">Transmembrane</keyword>
<organism evidence="3 4">
    <name type="scientific">Lachnospira intestinalis</name>
    <dbReference type="NCBI Taxonomy" id="3133158"/>
    <lineage>
        <taxon>Bacteria</taxon>
        <taxon>Bacillati</taxon>
        <taxon>Bacillota</taxon>
        <taxon>Clostridia</taxon>
        <taxon>Lachnospirales</taxon>
        <taxon>Lachnospiraceae</taxon>
        <taxon>Lachnospira</taxon>
    </lineage>
</organism>
<dbReference type="Proteomes" id="UP001546774">
    <property type="component" value="Unassembled WGS sequence"/>
</dbReference>
<protein>
    <recommendedName>
        <fullName evidence="2">Predicted membrane protein YciQ-like C-terminal domain-containing protein</fullName>
    </recommendedName>
</protein>
<evidence type="ECO:0000259" key="2">
    <source>
        <dbReference type="Pfam" id="PF20990"/>
    </source>
</evidence>
<evidence type="ECO:0000313" key="4">
    <source>
        <dbReference type="Proteomes" id="UP001546774"/>
    </source>
</evidence>
<feature type="transmembrane region" description="Helical" evidence="1">
    <location>
        <begin position="221"/>
        <end position="242"/>
    </location>
</feature>
<keyword evidence="1" id="KW-0472">Membrane</keyword>